<dbReference type="InterPro" id="IPR036388">
    <property type="entry name" value="WH-like_DNA-bd_sf"/>
</dbReference>
<dbReference type="Gene3D" id="1.10.10.10">
    <property type="entry name" value="Winged helix-like DNA-binding domain superfamily/Winged helix DNA-binding domain"/>
    <property type="match status" value="1"/>
</dbReference>
<evidence type="ECO:0000313" key="7">
    <source>
        <dbReference type="Proteomes" id="UP000664096"/>
    </source>
</evidence>
<dbReference type="Pfam" id="PF00126">
    <property type="entry name" value="HTH_1"/>
    <property type="match status" value="1"/>
</dbReference>
<dbReference type="GO" id="GO:0000976">
    <property type="term" value="F:transcription cis-regulatory region binding"/>
    <property type="evidence" value="ECO:0007669"/>
    <property type="project" value="TreeGrafter"/>
</dbReference>
<dbReference type="RefSeq" id="WP_207142297.1">
    <property type="nucleotide sequence ID" value="NZ_JAEKJZ010000004.1"/>
</dbReference>
<sequence length="306" mass="34147">MRLSGSDLRLLQVFDAVARHGGFTAAEAELNISASTISNHMTALEERFGIKLCQRGRMGFRLTEKGEVVLDAARRLFTSISDFDAEIGALRGTLTGELRIGLVDSIVTDPQSRISQAIAAFGERDGSVSLTLMQNRPQELQQKVYDGDYHCGIGSFPHIISGLEAIPLYEEQHFLYAASTHPLFASGEGITLEKLKSHAFTRRGYWRAADEKRLLLGPVESTVHQIEPQLMLVRSGRYLGFLPEHLTKPWVEAGELKAVLPEQIAYTCTFSLILRKGYRKTETLRTFLSDILEAHRSASQRPFRSP</sequence>
<dbReference type="Proteomes" id="UP000664096">
    <property type="component" value="Unassembled WGS sequence"/>
</dbReference>
<gene>
    <name evidence="6" type="ORF">JF539_19050</name>
</gene>
<comment type="similarity">
    <text evidence="1">Belongs to the LysR transcriptional regulatory family.</text>
</comment>
<dbReference type="Pfam" id="PF03466">
    <property type="entry name" value="LysR_substrate"/>
    <property type="match status" value="1"/>
</dbReference>
<proteinExistence type="inferred from homology"/>
<organism evidence="6 7">
    <name type="scientific">Roseibium aggregatum</name>
    <dbReference type="NCBI Taxonomy" id="187304"/>
    <lineage>
        <taxon>Bacteria</taxon>
        <taxon>Pseudomonadati</taxon>
        <taxon>Pseudomonadota</taxon>
        <taxon>Alphaproteobacteria</taxon>
        <taxon>Hyphomicrobiales</taxon>
        <taxon>Stappiaceae</taxon>
        <taxon>Roseibium</taxon>
    </lineage>
</organism>
<evidence type="ECO:0000313" key="6">
    <source>
        <dbReference type="EMBL" id="MBN9672460.1"/>
    </source>
</evidence>
<evidence type="ECO:0000256" key="3">
    <source>
        <dbReference type="ARBA" id="ARBA00023125"/>
    </source>
</evidence>
<accession>A0A939EIR4</accession>
<dbReference type="PANTHER" id="PTHR30126">
    <property type="entry name" value="HTH-TYPE TRANSCRIPTIONAL REGULATOR"/>
    <property type="match status" value="1"/>
</dbReference>
<dbReference type="CDD" id="cd05466">
    <property type="entry name" value="PBP2_LTTR_substrate"/>
    <property type="match status" value="1"/>
</dbReference>
<evidence type="ECO:0000256" key="2">
    <source>
        <dbReference type="ARBA" id="ARBA00023015"/>
    </source>
</evidence>
<dbReference type="PANTHER" id="PTHR30126:SF98">
    <property type="entry name" value="HTH-TYPE TRANSCRIPTIONAL ACTIVATOR BAUR"/>
    <property type="match status" value="1"/>
</dbReference>
<dbReference type="PROSITE" id="PS50931">
    <property type="entry name" value="HTH_LYSR"/>
    <property type="match status" value="1"/>
</dbReference>
<comment type="caution">
    <text evidence="6">The sequence shown here is derived from an EMBL/GenBank/DDBJ whole genome shotgun (WGS) entry which is preliminary data.</text>
</comment>
<dbReference type="AlphaFoldDB" id="A0A939EIR4"/>
<dbReference type="InterPro" id="IPR036390">
    <property type="entry name" value="WH_DNA-bd_sf"/>
</dbReference>
<reference evidence="6" key="1">
    <citation type="submission" date="2020-12" db="EMBL/GenBank/DDBJ databases">
        <title>Oil enriched cultivation method for isolating marine PHA-producing bacteria.</title>
        <authorList>
            <person name="Zheng W."/>
            <person name="Yu S."/>
            <person name="Huang Y."/>
        </authorList>
    </citation>
    <scope>NUCLEOTIDE SEQUENCE</scope>
    <source>
        <strain evidence="6">SY-2-12</strain>
    </source>
</reference>
<evidence type="ECO:0000256" key="1">
    <source>
        <dbReference type="ARBA" id="ARBA00009437"/>
    </source>
</evidence>
<keyword evidence="4" id="KW-0804">Transcription</keyword>
<evidence type="ECO:0000256" key="4">
    <source>
        <dbReference type="ARBA" id="ARBA00023163"/>
    </source>
</evidence>
<dbReference type="GO" id="GO:0003700">
    <property type="term" value="F:DNA-binding transcription factor activity"/>
    <property type="evidence" value="ECO:0007669"/>
    <property type="project" value="InterPro"/>
</dbReference>
<keyword evidence="2" id="KW-0805">Transcription regulation</keyword>
<dbReference type="SUPFAM" id="SSF53850">
    <property type="entry name" value="Periplasmic binding protein-like II"/>
    <property type="match status" value="1"/>
</dbReference>
<evidence type="ECO:0000259" key="5">
    <source>
        <dbReference type="PROSITE" id="PS50931"/>
    </source>
</evidence>
<dbReference type="InterPro" id="IPR005119">
    <property type="entry name" value="LysR_subst-bd"/>
</dbReference>
<name>A0A939EIR4_9HYPH</name>
<dbReference type="Gene3D" id="3.40.190.10">
    <property type="entry name" value="Periplasmic binding protein-like II"/>
    <property type="match status" value="2"/>
</dbReference>
<dbReference type="SUPFAM" id="SSF46785">
    <property type="entry name" value="Winged helix' DNA-binding domain"/>
    <property type="match status" value="1"/>
</dbReference>
<feature type="domain" description="HTH lysR-type" evidence="5">
    <location>
        <begin position="7"/>
        <end position="63"/>
    </location>
</feature>
<dbReference type="InterPro" id="IPR000847">
    <property type="entry name" value="LysR_HTH_N"/>
</dbReference>
<protein>
    <submittedName>
        <fullName evidence="6">LysR family transcriptional regulator</fullName>
    </submittedName>
</protein>
<dbReference type="EMBL" id="JAEKJZ010000004">
    <property type="protein sequence ID" value="MBN9672460.1"/>
    <property type="molecule type" value="Genomic_DNA"/>
</dbReference>
<keyword evidence="3" id="KW-0238">DNA-binding</keyword>